<dbReference type="InterPro" id="IPR002937">
    <property type="entry name" value="Amino_oxidase"/>
</dbReference>
<sequence>MLKNMAKVLLVGSGMTGAATAALLRQHLPENSSILIWDKARGAGGRMTTTRCPEDPSITADLGAQYFTLLQEYRVRRQSVYDELLSQGVFTPLRGNIEGPSDFNQPGSQHFVTPQGSNSLVKYFLQKSSAAVRYQHQVSEVNFDSGGPVSVTTHDDITDSFDIVILTIPVPQVLQLKGSLQEWIGSNPEMKKKLQNVSYSSRYAVGLFYPPKTEFEYPWCAKYISDNPCLRYIALDQDKRGVNNPNQGKSIVVHTSVPFGLAHLEVDLNSVRDEILGHVRNILPQLPKPISIKPQRWRYSQVHQVYDGEPGCVVVSTNPLVILAGDGFSQSTFDGCLDSAEAVLSAVKTHFKGGIDSGL</sequence>
<dbReference type="Gene3D" id="3.90.660.10">
    <property type="match status" value="1"/>
</dbReference>
<dbReference type="Pfam" id="PF13450">
    <property type="entry name" value="NAD_binding_8"/>
    <property type="match status" value="1"/>
</dbReference>
<dbReference type="SUPFAM" id="SSF51905">
    <property type="entry name" value="FAD/NAD(P)-binding domain"/>
    <property type="match status" value="1"/>
</dbReference>
<dbReference type="InterPro" id="IPR036188">
    <property type="entry name" value="FAD/NAD-bd_sf"/>
</dbReference>
<dbReference type="Pfam" id="PF01593">
    <property type="entry name" value="Amino_oxidase"/>
    <property type="match status" value="1"/>
</dbReference>
<dbReference type="VEuPathDB" id="VectorBase:BGLB001919"/>
<keyword evidence="1" id="KW-0732">Signal</keyword>
<feature type="chain" id="PRO_5013220176" description="Amine oxidase domain-containing protein" evidence="1">
    <location>
        <begin position="22"/>
        <end position="359"/>
    </location>
</feature>
<dbReference type="PANTHER" id="PTHR23357">
    <property type="entry name" value="RENALASE"/>
    <property type="match status" value="1"/>
</dbReference>
<dbReference type="RefSeq" id="XP_013066120.2">
    <property type="nucleotide sequence ID" value="XM_013210666.2"/>
</dbReference>
<proteinExistence type="predicted"/>
<protein>
    <recommendedName>
        <fullName evidence="2">Amine oxidase domain-containing protein</fullName>
    </recommendedName>
</protein>
<dbReference type="GO" id="GO:0005576">
    <property type="term" value="C:extracellular region"/>
    <property type="evidence" value="ECO:0007669"/>
    <property type="project" value="TreeGrafter"/>
</dbReference>
<dbReference type="Gene3D" id="3.50.50.60">
    <property type="entry name" value="FAD/NAD(P)-binding domain"/>
    <property type="match status" value="1"/>
</dbReference>
<evidence type="ECO:0000313" key="3">
    <source>
        <dbReference type="EnsemblMetazoa" id="BGLB001919-PB"/>
    </source>
</evidence>
<organism evidence="3 4">
    <name type="scientific">Biomphalaria glabrata</name>
    <name type="common">Bloodfluke planorb</name>
    <name type="synonym">Freshwater snail</name>
    <dbReference type="NCBI Taxonomy" id="6526"/>
    <lineage>
        <taxon>Eukaryota</taxon>
        <taxon>Metazoa</taxon>
        <taxon>Spiralia</taxon>
        <taxon>Lophotrochozoa</taxon>
        <taxon>Mollusca</taxon>
        <taxon>Gastropoda</taxon>
        <taxon>Heterobranchia</taxon>
        <taxon>Euthyneura</taxon>
        <taxon>Panpulmonata</taxon>
        <taxon>Hygrophila</taxon>
        <taxon>Lymnaeoidea</taxon>
        <taxon>Planorbidae</taxon>
        <taxon>Biomphalaria</taxon>
    </lineage>
</organism>
<dbReference type="OrthoDB" id="2161133at2759"/>
<dbReference type="Proteomes" id="UP000076420">
    <property type="component" value="Unassembled WGS sequence"/>
</dbReference>
<dbReference type="EnsemblMetazoa" id="BGLB001919-RB">
    <property type="protein sequence ID" value="BGLB001919-PB"/>
    <property type="gene ID" value="BGLB001919"/>
</dbReference>
<reference evidence="3" key="1">
    <citation type="submission" date="2020-05" db="UniProtKB">
        <authorList>
            <consortium name="EnsemblMetazoa"/>
        </authorList>
    </citation>
    <scope>IDENTIFICATION</scope>
    <source>
        <strain evidence="3">BB02</strain>
    </source>
</reference>
<accession>A0A2C9JFV2</accession>
<dbReference type="KEGG" id="bgt:106054681"/>
<evidence type="ECO:0000313" key="4">
    <source>
        <dbReference type="Proteomes" id="UP000076420"/>
    </source>
</evidence>
<gene>
    <name evidence="3" type="primary">106054681</name>
</gene>
<dbReference type="InterPro" id="IPR040174">
    <property type="entry name" value="RNLS"/>
</dbReference>
<dbReference type="GO" id="GO:0016651">
    <property type="term" value="F:oxidoreductase activity, acting on NAD(P)H"/>
    <property type="evidence" value="ECO:0007669"/>
    <property type="project" value="InterPro"/>
</dbReference>
<feature type="signal peptide" evidence="1">
    <location>
        <begin position="1"/>
        <end position="21"/>
    </location>
</feature>
<dbReference type="AlphaFoldDB" id="A0A2C9JFV2"/>
<dbReference type="PANTHER" id="PTHR23357:SF1">
    <property type="entry name" value="RENALASE"/>
    <property type="match status" value="1"/>
</dbReference>
<evidence type="ECO:0000256" key="1">
    <source>
        <dbReference type="SAM" id="SignalP"/>
    </source>
</evidence>
<name>A0A2C9JFV2_BIOGL</name>
<feature type="domain" description="Amine oxidase" evidence="2">
    <location>
        <begin position="102"/>
        <end position="341"/>
    </location>
</feature>
<dbReference type="VEuPathDB" id="VectorBase:BGLAX_044923"/>
<dbReference type="STRING" id="6526.A0A2C9JFV2"/>
<evidence type="ECO:0000259" key="2">
    <source>
        <dbReference type="Pfam" id="PF01593"/>
    </source>
</evidence>